<comment type="caution">
    <text evidence="2">The sequence shown here is derived from an EMBL/GenBank/DDBJ whole genome shotgun (WGS) entry which is preliminary data.</text>
</comment>
<accession>A0A7V0T7D6</accession>
<sequence length="116" mass="12927">MSAVSEPGFTKRDVLLWLGNQDEEHIRAVLMVIGHDAEVEELELHGEPDQLVAQLEGPLPRLESIVVAVEDALGIDEEELGRRVRGECGDSPGVEPEDVELDVNEQFELDDDEERL</sequence>
<dbReference type="AlphaFoldDB" id="A0A7V0T7D6"/>
<dbReference type="Proteomes" id="UP000885672">
    <property type="component" value="Unassembled WGS sequence"/>
</dbReference>
<evidence type="ECO:0000256" key="1">
    <source>
        <dbReference type="SAM" id="MobiDB-lite"/>
    </source>
</evidence>
<gene>
    <name evidence="2" type="ORF">ENN51_09595</name>
</gene>
<feature type="compositionally biased region" description="Acidic residues" evidence="1">
    <location>
        <begin position="95"/>
        <end position="116"/>
    </location>
</feature>
<proteinExistence type="predicted"/>
<name>A0A7V0T7D6_UNCW3</name>
<feature type="region of interest" description="Disordered" evidence="1">
    <location>
        <begin position="84"/>
        <end position="116"/>
    </location>
</feature>
<reference evidence="2" key="1">
    <citation type="journal article" date="2020" name="mSystems">
        <title>Genome- and Community-Level Interaction Insights into Carbon Utilization and Element Cycling Functions of Hydrothermarchaeota in Hydrothermal Sediment.</title>
        <authorList>
            <person name="Zhou Z."/>
            <person name="Liu Y."/>
            <person name="Xu W."/>
            <person name="Pan J."/>
            <person name="Luo Z.H."/>
            <person name="Li M."/>
        </authorList>
    </citation>
    <scope>NUCLEOTIDE SEQUENCE [LARGE SCALE GENOMIC DNA]</scope>
    <source>
        <strain evidence="2">SpSt-1182</strain>
    </source>
</reference>
<protein>
    <submittedName>
        <fullName evidence="2">Uncharacterized protein</fullName>
    </submittedName>
</protein>
<organism evidence="2">
    <name type="scientific">candidate division WOR-3 bacterium</name>
    <dbReference type="NCBI Taxonomy" id="2052148"/>
    <lineage>
        <taxon>Bacteria</taxon>
        <taxon>Bacteria division WOR-3</taxon>
    </lineage>
</organism>
<evidence type="ECO:0000313" key="2">
    <source>
        <dbReference type="EMBL" id="HDR00518.1"/>
    </source>
</evidence>
<dbReference type="EMBL" id="DSBX01000367">
    <property type="protein sequence ID" value="HDR00518.1"/>
    <property type="molecule type" value="Genomic_DNA"/>
</dbReference>